<dbReference type="RefSeq" id="XP_028967768.1">
    <property type="nucleotide sequence ID" value="XM_029111935.1"/>
</dbReference>
<dbReference type="Pfam" id="PF00685">
    <property type="entry name" value="Sulfotransfer_1"/>
    <property type="match status" value="1"/>
</dbReference>
<dbReference type="PANTHER" id="PTHR11783">
    <property type="entry name" value="SULFOTRANSFERASE SULT"/>
    <property type="match status" value="1"/>
</dbReference>
<evidence type="ECO:0000313" key="4">
    <source>
        <dbReference type="Proteomes" id="UP000694867"/>
    </source>
</evidence>
<sequence length="306" mass="35875">MKKPYDFKVLGDCKFPLQLSSECVDEALNFTPRDGDIGVVTYPRSGTTWTQQIVLRLLRFDENLESWSQLYSKSPCLELQGTKGILASAVPVFYKTHIPFHRSRFNPRSKYIWVIRNPRDVCVSSYHLYSDLHPAFWSKKYPLKEFVKHFCEGEVYYGDYWDHLRTWKQIEDEPNVLTLVYEQMKREPRSSIIRIGEFLGGRCSELVKDDQVVEQLLAATSVKATRKQANVGFLRNLTRFDKLEISMAQGFFLKVWRVIGNDVSFVRKGVVDDWKNHFDPEVEGVFNAWIQKQPDHRDIMKLFDQS</sequence>
<dbReference type="GeneID" id="100906598"/>
<dbReference type="InterPro" id="IPR027417">
    <property type="entry name" value="P-loop_NTPase"/>
</dbReference>
<dbReference type="KEGG" id="goe:100906598"/>
<accession>A0AAJ7SH14</accession>
<comment type="similarity">
    <text evidence="1">Belongs to the sulfotransferase 1 family.</text>
</comment>
<dbReference type="AlphaFoldDB" id="A0AAJ7SH14"/>
<evidence type="ECO:0000313" key="5">
    <source>
        <dbReference type="RefSeq" id="XP_028967768.1"/>
    </source>
</evidence>
<name>A0AAJ7SH14_9ACAR</name>
<evidence type="ECO:0000256" key="1">
    <source>
        <dbReference type="ARBA" id="ARBA00005771"/>
    </source>
</evidence>
<dbReference type="Gene3D" id="3.40.50.300">
    <property type="entry name" value="P-loop containing nucleotide triphosphate hydrolases"/>
    <property type="match status" value="1"/>
</dbReference>
<keyword evidence="4" id="KW-1185">Reference proteome</keyword>
<keyword evidence="2" id="KW-0808">Transferase</keyword>
<dbReference type="Proteomes" id="UP000694867">
    <property type="component" value="Unplaced"/>
</dbReference>
<dbReference type="GO" id="GO:0008146">
    <property type="term" value="F:sulfotransferase activity"/>
    <property type="evidence" value="ECO:0007669"/>
    <property type="project" value="InterPro"/>
</dbReference>
<feature type="domain" description="Sulfotransferase" evidence="3">
    <location>
        <begin position="35"/>
        <end position="293"/>
    </location>
</feature>
<evidence type="ECO:0000259" key="3">
    <source>
        <dbReference type="Pfam" id="PF00685"/>
    </source>
</evidence>
<dbReference type="SUPFAM" id="SSF52540">
    <property type="entry name" value="P-loop containing nucleoside triphosphate hydrolases"/>
    <property type="match status" value="1"/>
</dbReference>
<gene>
    <name evidence="5" type="primary">LOC100906598</name>
</gene>
<organism evidence="4 5">
    <name type="scientific">Galendromus occidentalis</name>
    <name type="common">western predatory mite</name>
    <dbReference type="NCBI Taxonomy" id="34638"/>
    <lineage>
        <taxon>Eukaryota</taxon>
        <taxon>Metazoa</taxon>
        <taxon>Ecdysozoa</taxon>
        <taxon>Arthropoda</taxon>
        <taxon>Chelicerata</taxon>
        <taxon>Arachnida</taxon>
        <taxon>Acari</taxon>
        <taxon>Parasitiformes</taxon>
        <taxon>Mesostigmata</taxon>
        <taxon>Gamasina</taxon>
        <taxon>Phytoseioidea</taxon>
        <taxon>Phytoseiidae</taxon>
        <taxon>Typhlodrominae</taxon>
        <taxon>Galendromus</taxon>
    </lineage>
</organism>
<protein>
    <submittedName>
        <fullName evidence="5">3-beta-hydroxysteroid sulfotransferase</fullName>
    </submittedName>
</protein>
<reference evidence="5" key="1">
    <citation type="submission" date="2025-08" db="UniProtKB">
        <authorList>
            <consortium name="RefSeq"/>
        </authorList>
    </citation>
    <scope>IDENTIFICATION</scope>
</reference>
<evidence type="ECO:0000256" key="2">
    <source>
        <dbReference type="ARBA" id="ARBA00022679"/>
    </source>
</evidence>
<dbReference type="InterPro" id="IPR000863">
    <property type="entry name" value="Sulfotransferase_dom"/>
</dbReference>
<proteinExistence type="inferred from homology"/>